<keyword evidence="2" id="KW-0378">Hydrolase</keyword>
<gene>
    <name evidence="4" type="ORF">TRIADDRAFT_28995</name>
</gene>
<dbReference type="PhylomeDB" id="B3S4P3"/>
<dbReference type="AlphaFoldDB" id="B3S4P3"/>
<dbReference type="SUPFAM" id="SSF53474">
    <property type="entry name" value="alpha/beta-Hydrolases"/>
    <property type="match status" value="1"/>
</dbReference>
<accession>B3S4P3</accession>
<keyword evidence="2" id="KW-0121">Carboxypeptidase</keyword>
<dbReference type="GeneID" id="6756616"/>
<proteinExistence type="inferred from homology"/>
<dbReference type="InterPro" id="IPR018202">
    <property type="entry name" value="Ser_caboxypep_ser_AS"/>
</dbReference>
<keyword evidence="3" id="KW-0472">Membrane</keyword>
<keyword evidence="5" id="KW-1185">Reference proteome</keyword>
<dbReference type="InterPro" id="IPR033124">
    <property type="entry name" value="Ser_caboxypep_his_AS"/>
</dbReference>
<dbReference type="Proteomes" id="UP000009022">
    <property type="component" value="Unassembled WGS sequence"/>
</dbReference>
<evidence type="ECO:0000256" key="2">
    <source>
        <dbReference type="RuleBase" id="RU361156"/>
    </source>
</evidence>
<dbReference type="Pfam" id="PF00450">
    <property type="entry name" value="Peptidase_S10"/>
    <property type="match status" value="1"/>
</dbReference>
<dbReference type="OrthoDB" id="443318at2759"/>
<dbReference type="EC" id="3.4.16.-" evidence="2"/>
<evidence type="ECO:0000256" key="3">
    <source>
        <dbReference type="SAM" id="Phobius"/>
    </source>
</evidence>
<dbReference type="InterPro" id="IPR029058">
    <property type="entry name" value="AB_hydrolase_fold"/>
</dbReference>
<dbReference type="RefSeq" id="XP_002115403.1">
    <property type="nucleotide sequence ID" value="XM_002115367.1"/>
</dbReference>
<dbReference type="GO" id="GO:0004185">
    <property type="term" value="F:serine-type carboxypeptidase activity"/>
    <property type="evidence" value="ECO:0000318"/>
    <property type="project" value="GO_Central"/>
</dbReference>
<dbReference type="EMBL" id="DS985250">
    <property type="protein sequence ID" value="EDV22248.1"/>
    <property type="molecule type" value="Genomic_DNA"/>
</dbReference>
<evidence type="ECO:0000313" key="4">
    <source>
        <dbReference type="EMBL" id="EDV22248.1"/>
    </source>
</evidence>
<comment type="similarity">
    <text evidence="1 2">Belongs to the peptidase S10 family.</text>
</comment>
<dbReference type="PROSITE" id="PS00131">
    <property type="entry name" value="CARBOXYPEPT_SER_SER"/>
    <property type="match status" value="1"/>
</dbReference>
<dbReference type="MEROPS" id="S10.002"/>
<protein>
    <recommendedName>
        <fullName evidence="2">Carboxypeptidase</fullName>
        <ecNumber evidence="2">3.4.16.-</ecNumber>
    </recommendedName>
</protein>
<name>B3S4P3_TRIAD</name>
<dbReference type="OMA" id="HYGPIFN"/>
<evidence type="ECO:0000313" key="5">
    <source>
        <dbReference type="Proteomes" id="UP000009022"/>
    </source>
</evidence>
<sequence length="470" mass="53628">MIAKRDIINYFILYSIFNVVSVNTISLSTLKPHPDEVTELPGLTATLNFKHYSGYLNGLPNHRLHYWFFESANNPATDPLLLWLNGGPGCSSLDGLFAEHGPFFVKPDLSLGLRQKSWNHFANIIYLESPVGVGFSYSRNDNISESLNDNVVANENYAAIKSFFNKFPSYRRHPFYIAGESYAGVYLPTLALRLKNDLSINLKGLVIGNGLHDMNSNFNSILYYARYHGLLDHTLWLQLQRTCCQNGQIADNQCHFFQSHQSDCLKYTKRAYNIIFTQGLNMYDVSRDCQNSSSMNIRQHANILTLARKQISYAVPPCMDNSLIAAYLNLARVQKAIHTPIGQAIQWTVCNLTIRTNYDSIYPSPILLYKQLLPKYKVLIYNGDEDMICNFLGAQWAIQLLNMPLSGEYQPWRIRKENGLQIAGFTAQYDRNLYFVTVKGAGHMVPESQPHAAYIMMKNYLDGKNPKDWH</sequence>
<dbReference type="KEGG" id="tad:TRIADDRAFT_28995"/>
<keyword evidence="3" id="KW-0812">Transmembrane</keyword>
<dbReference type="InParanoid" id="B3S4P3"/>
<dbReference type="PANTHER" id="PTHR11802:SF201">
    <property type="entry name" value="CARBOXYPEPTIDASE"/>
    <property type="match status" value="1"/>
</dbReference>
<keyword evidence="2" id="KW-0645">Protease</keyword>
<dbReference type="eggNOG" id="KOG1282">
    <property type="taxonomic scope" value="Eukaryota"/>
</dbReference>
<dbReference type="GO" id="GO:0006508">
    <property type="term" value="P:proteolysis"/>
    <property type="evidence" value="ECO:0007669"/>
    <property type="project" value="UniProtKB-KW"/>
</dbReference>
<dbReference type="Gene3D" id="3.40.50.1820">
    <property type="entry name" value="alpha/beta hydrolase"/>
    <property type="match status" value="1"/>
</dbReference>
<reference evidence="4 5" key="1">
    <citation type="journal article" date="2008" name="Nature">
        <title>The Trichoplax genome and the nature of placozoans.</title>
        <authorList>
            <person name="Srivastava M."/>
            <person name="Begovic E."/>
            <person name="Chapman J."/>
            <person name="Putnam N.H."/>
            <person name="Hellsten U."/>
            <person name="Kawashima T."/>
            <person name="Kuo A."/>
            <person name="Mitros T."/>
            <person name="Salamov A."/>
            <person name="Carpenter M.L."/>
            <person name="Signorovitch A.Y."/>
            <person name="Moreno M.A."/>
            <person name="Kamm K."/>
            <person name="Grimwood J."/>
            <person name="Schmutz J."/>
            <person name="Shapiro H."/>
            <person name="Grigoriev I.V."/>
            <person name="Buss L.W."/>
            <person name="Schierwater B."/>
            <person name="Dellaporta S.L."/>
            <person name="Rokhsar D.S."/>
        </authorList>
    </citation>
    <scope>NUCLEOTIDE SEQUENCE [LARGE SCALE GENOMIC DNA]</scope>
    <source>
        <strain evidence="4 5">Grell-BS-1999</strain>
    </source>
</reference>
<dbReference type="HOGENOM" id="CLU_008523_13_3_1"/>
<organism evidence="4 5">
    <name type="scientific">Trichoplax adhaerens</name>
    <name type="common">Trichoplax reptans</name>
    <dbReference type="NCBI Taxonomy" id="10228"/>
    <lineage>
        <taxon>Eukaryota</taxon>
        <taxon>Metazoa</taxon>
        <taxon>Placozoa</taxon>
        <taxon>Uniplacotomia</taxon>
        <taxon>Trichoplacea</taxon>
        <taxon>Trichoplacidae</taxon>
        <taxon>Trichoplax</taxon>
    </lineage>
</organism>
<dbReference type="PROSITE" id="PS00560">
    <property type="entry name" value="CARBOXYPEPT_SER_HIS"/>
    <property type="match status" value="1"/>
</dbReference>
<dbReference type="CTD" id="6756616"/>
<dbReference type="InterPro" id="IPR001563">
    <property type="entry name" value="Peptidase_S10"/>
</dbReference>
<dbReference type="PRINTS" id="PR00724">
    <property type="entry name" value="CRBOXYPTASEC"/>
</dbReference>
<dbReference type="PANTHER" id="PTHR11802">
    <property type="entry name" value="SERINE PROTEASE FAMILY S10 SERINE CARBOXYPEPTIDASE"/>
    <property type="match status" value="1"/>
</dbReference>
<evidence type="ECO:0000256" key="1">
    <source>
        <dbReference type="ARBA" id="ARBA00009431"/>
    </source>
</evidence>
<feature type="transmembrane region" description="Helical" evidence="3">
    <location>
        <begin position="7"/>
        <end position="27"/>
    </location>
</feature>
<keyword evidence="3" id="KW-1133">Transmembrane helix</keyword>